<evidence type="ECO:0008006" key="4">
    <source>
        <dbReference type="Google" id="ProtNLM"/>
    </source>
</evidence>
<evidence type="ECO:0000313" key="2">
    <source>
        <dbReference type="EMBL" id="GAA4173937.1"/>
    </source>
</evidence>
<keyword evidence="3" id="KW-1185">Reference proteome</keyword>
<protein>
    <recommendedName>
        <fullName evidence="4">Asp23/Gls24 family envelope stress response protein</fullName>
    </recommendedName>
</protein>
<feature type="region of interest" description="Disordered" evidence="1">
    <location>
        <begin position="1"/>
        <end position="20"/>
    </location>
</feature>
<dbReference type="RefSeq" id="WP_344753324.1">
    <property type="nucleotide sequence ID" value="NZ_BAABBW010000002.1"/>
</dbReference>
<sequence length="129" mass="13612">MSSTAAPATGLATAPGHGRTTVAPRALDRVVSAVTADTFGVTARAVQVQLSDREGLLTLHVRTPIRVVSLERVRQTPELVETGGGTLLRQGEDGQKTIRERVSALTGAQVAHVTVELTGIQIRPEKRVA</sequence>
<dbReference type="Proteomes" id="UP001501079">
    <property type="component" value="Unassembled WGS sequence"/>
</dbReference>
<reference evidence="3" key="1">
    <citation type="journal article" date="2019" name="Int. J. Syst. Evol. Microbiol.">
        <title>The Global Catalogue of Microorganisms (GCM) 10K type strain sequencing project: providing services to taxonomists for standard genome sequencing and annotation.</title>
        <authorList>
            <consortium name="The Broad Institute Genomics Platform"/>
            <consortium name="The Broad Institute Genome Sequencing Center for Infectious Disease"/>
            <person name="Wu L."/>
            <person name="Ma J."/>
        </authorList>
    </citation>
    <scope>NUCLEOTIDE SEQUENCE [LARGE SCALE GENOMIC DNA]</scope>
    <source>
        <strain evidence="3">JCM 17591</strain>
    </source>
</reference>
<evidence type="ECO:0000256" key="1">
    <source>
        <dbReference type="SAM" id="MobiDB-lite"/>
    </source>
</evidence>
<accession>A0ABP7ZZ49</accession>
<name>A0ABP7ZZ49_9MICO</name>
<proteinExistence type="predicted"/>
<organism evidence="2 3">
    <name type="scientific">Gryllotalpicola koreensis</name>
    <dbReference type="NCBI Taxonomy" id="993086"/>
    <lineage>
        <taxon>Bacteria</taxon>
        <taxon>Bacillati</taxon>
        <taxon>Actinomycetota</taxon>
        <taxon>Actinomycetes</taxon>
        <taxon>Micrococcales</taxon>
        <taxon>Microbacteriaceae</taxon>
        <taxon>Gryllotalpicola</taxon>
    </lineage>
</organism>
<comment type="caution">
    <text evidence="2">The sequence shown here is derived from an EMBL/GenBank/DDBJ whole genome shotgun (WGS) entry which is preliminary data.</text>
</comment>
<dbReference type="EMBL" id="BAABBW010000002">
    <property type="protein sequence ID" value="GAA4173937.1"/>
    <property type="molecule type" value="Genomic_DNA"/>
</dbReference>
<gene>
    <name evidence="2" type="ORF">GCM10022287_17100</name>
</gene>
<feature type="compositionally biased region" description="Low complexity" evidence="1">
    <location>
        <begin position="1"/>
        <end position="16"/>
    </location>
</feature>
<evidence type="ECO:0000313" key="3">
    <source>
        <dbReference type="Proteomes" id="UP001501079"/>
    </source>
</evidence>